<dbReference type="InterPro" id="IPR000515">
    <property type="entry name" value="MetI-like"/>
</dbReference>
<dbReference type="GeneID" id="57970611"/>
<feature type="transmembrane region" description="Helical" evidence="7">
    <location>
        <begin position="192"/>
        <end position="218"/>
    </location>
</feature>
<sequence length="274" mass="30097">MIKRLLHNKMVVFGTVVILAMIFLAVAAPWLTPYDYKTNHLGERLLAPSSLHLMGTDDYGKDVWTRLIYGARVSLKVSFLSVMLALSIGSTIGFICGYFRGKMDFFVGRMMDIMMAFPSMLLSMIIAICFGSTETRMCLAIGIPVIPGFYRIARSETLSIRERTFVMASKTMGAGSRYTIFKHIIPNALPQIFITLSGTIGGCIMAESSLGFLGLGIAPPTPSWGMIINEGKDVFIDAPWVAIFGGLMITLTTLAFNLLGDGLRDVLDPRLRSN</sequence>
<evidence type="ECO:0000256" key="3">
    <source>
        <dbReference type="ARBA" id="ARBA00022475"/>
    </source>
</evidence>
<dbReference type="EMBL" id="JAQLGM010000012">
    <property type="protein sequence ID" value="MDB1999921.1"/>
    <property type="molecule type" value="Genomic_DNA"/>
</dbReference>
<dbReference type="InterPro" id="IPR035906">
    <property type="entry name" value="MetI-like_sf"/>
</dbReference>
<comment type="similarity">
    <text evidence="7">Belongs to the binding-protein-dependent transport system permease family.</text>
</comment>
<feature type="domain" description="ABC transmembrane type-1" evidence="8">
    <location>
        <begin position="71"/>
        <end position="260"/>
    </location>
</feature>
<evidence type="ECO:0000313" key="9">
    <source>
        <dbReference type="EMBL" id="MDB1999921.1"/>
    </source>
</evidence>
<dbReference type="AlphaFoldDB" id="A0AAW6AWE5"/>
<dbReference type="PROSITE" id="PS50928">
    <property type="entry name" value="ABC_TM1"/>
    <property type="match status" value="1"/>
</dbReference>
<dbReference type="InterPro" id="IPR025966">
    <property type="entry name" value="OppC_N"/>
</dbReference>
<reference evidence="9" key="1">
    <citation type="submission" date="2023-01" db="EMBL/GenBank/DDBJ databases">
        <title>Human gut microbiome strain richness.</title>
        <authorList>
            <person name="Chen-Liaw A."/>
        </authorList>
    </citation>
    <scope>NUCLEOTIDE SEQUENCE</scope>
    <source>
        <strain evidence="9">B1_m1001713B170214d0_201011</strain>
    </source>
</reference>
<evidence type="ECO:0000256" key="1">
    <source>
        <dbReference type="ARBA" id="ARBA00004651"/>
    </source>
</evidence>
<evidence type="ECO:0000256" key="6">
    <source>
        <dbReference type="ARBA" id="ARBA00023136"/>
    </source>
</evidence>
<keyword evidence="4 7" id="KW-0812">Transmembrane</keyword>
<protein>
    <submittedName>
        <fullName evidence="9">ABC transporter permease</fullName>
    </submittedName>
</protein>
<gene>
    <name evidence="9" type="ORF">PM006_06875</name>
</gene>
<dbReference type="Pfam" id="PF12911">
    <property type="entry name" value="OppC_N"/>
    <property type="match status" value="1"/>
</dbReference>
<keyword evidence="3" id="KW-1003">Cell membrane</keyword>
<dbReference type="Gene3D" id="1.10.3720.10">
    <property type="entry name" value="MetI-like"/>
    <property type="match status" value="1"/>
</dbReference>
<dbReference type="GO" id="GO:0055085">
    <property type="term" value="P:transmembrane transport"/>
    <property type="evidence" value="ECO:0007669"/>
    <property type="project" value="InterPro"/>
</dbReference>
<dbReference type="Pfam" id="PF00528">
    <property type="entry name" value="BPD_transp_1"/>
    <property type="match status" value="1"/>
</dbReference>
<keyword evidence="6 7" id="KW-0472">Membrane</keyword>
<dbReference type="GO" id="GO:0005886">
    <property type="term" value="C:plasma membrane"/>
    <property type="evidence" value="ECO:0007669"/>
    <property type="project" value="UniProtKB-SubCell"/>
</dbReference>
<evidence type="ECO:0000256" key="4">
    <source>
        <dbReference type="ARBA" id="ARBA00022692"/>
    </source>
</evidence>
<dbReference type="InterPro" id="IPR050366">
    <property type="entry name" value="BP-dependent_transpt_permease"/>
</dbReference>
<proteinExistence type="inferred from homology"/>
<evidence type="ECO:0000313" key="10">
    <source>
        <dbReference type="Proteomes" id="UP001300871"/>
    </source>
</evidence>
<feature type="transmembrane region" description="Helical" evidence="7">
    <location>
        <begin position="111"/>
        <end position="128"/>
    </location>
</feature>
<organism evidence="9 10">
    <name type="scientific">Clostridium symbiosum</name>
    <name type="common">Bacteroides symbiosus</name>
    <dbReference type="NCBI Taxonomy" id="1512"/>
    <lineage>
        <taxon>Bacteria</taxon>
        <taxon>Bacillati</taxon>
        <taxon>Bacillota</taxon>
        <taxon>Clostridia</taxon>
        <taxon>Lachnospirales</taxon>
        <taxon>Lachnospiraceae</taxon>
        <taxon>Otoolea</taxon>
    </lineage>
</organism>
<feature type="transmembrane region" description="Helical" evidence="7">
    <location>
        <begin position="77"/>
        <end position="99"/>
    </location>
</feature>
<feature type="transmembrane region" description="Helical" evidence="7">
    <location>
        <begin position="12"/>
        <end position="31"/>
    </location>
</feature>
<evidence type="ECO:0000256" key="2">
    <source>
        <dbReference type="ARBA" id="ARBA00022448"/>
    </source>
</evidence>
<keyword evidence="2 7" id="KW-0813">Transport</keyword>
<accession>A0AAW6AWE5</accession>
<feature type="transmembrane region" description="Helical" evidence="7">
    <location>
        <begin position="238"/>
        <end position="260"/>
    </location>
</feature>
<evidence type="ECO:0000256" key="5">
    <source>
        <dbReference type="ARBA" id="ARBA00022989"/>
    </source>
</evidence>
<dbReference type="SUPFAM" id="SSF161098">
    <property type="entry name" value="MetI-like"/>
    <property type="match status" value="1"/>
</dbReference>
<dbReference type="Proteomes" id="UP001300871">
    <property type="component" value="Unassembled WGS sequence"/>
</dbReference>
<dbReference type="PANTHER" id="PTHR43386">
    <property type="entry name" value="OLIGOPEPTIDE TRANSPORT SYSTEM PERMEASE PROTEIN APPC"/>
    <property type="match status" value="1"/>
</dbReference>
<comment type="caution">
    <text evidence="9">The sequence shown here is derived from an EMBL/GenBank/DDBJ whole genome shotgun (WGS) entry which is preliminary data.</text>
</comment>
<comment type="subcellular location">
    <subcellularLocation>
        <location evidence="1 7">Cell membrane</location>
        <topology evidence="1 7">Multi-pass membrane protein</topology>
    </subcellularLocation>
</comment>
<name>A0AAW6AWE5_CLOSY</name>
<evidence type="ECO:0000259" key="8">
    <source>
        <dbReference type="PROSITE" id="PS50928"/>
    </source>
</evidence>
<keyword evidence="5 7" id="KW-1133">Transmembrane helix</keyword>
<dbReference type="PANTHER" id="PTHR43386:SF1">
    <property type="entry name" value="D,D-DIPEPTIDE TRANSPORT SYSTEM PERMEASE PROTEIN DDPC-RELATED"/>
    <property type="match status" value="1"/>
</dbReference>
<evidence type="ECO:0000256" key="7">
    <source>
        <dbReference type="RuleBase" id="RU363032"/>
    </source>
</evidence>
<dbReference type="CDD" id="cd06261">
    <property type="entry name" value="TM_PBP2"/>
    <property type="match status" value="1"/>
</dbReference>
<dbReference type="RefSeq" id="WP_003507588.1">
    <property type="nucleotide sequence ID" value="NZ_CABHNX010000226.1"/>
</dbReference>